<dbReference type="EMBL" id="JAAMOX010000003">
    <property type="protein sequence ID" value="NIH55136.1"/>
    <property type="molecule type" value="Genomic_DNA"/>
</dbReference>
<dbReference type="Proteomes" id="UP000541033">
    <property type="component" value="Unassembled WGS sequence"/>
</dbReference>
<dbReference type="GO" id="GO:0016301">
    <property type="term" value="F:kinase activity"/>
    <property type="evidence" value="ECO:0007669"/>
    <property type="project" value="UniProtKB-KW"/>
</dbReference>
<keyword evidence="6" id="KW-1185">Reference proteome</keyword>
<dbReference type="InterPro" id="IPR043129">
    <property type="entry name" value="ATPase_NBD"/>
</dbReference>
<evidence type="ECO:0000256" key="2">
    <source>
        <dbReference type="ARBA" id="ARBA00022679"/>
    </source>
</evidence>
<dbReference type="RefSeq" id="WP_167152078.1">
    <property type="nucleotide sequence ID" value="NZ_JAAMOX010000003.1"/>
</dbReference>
<name>A0A7X5R3Y6_9MICO</name>
<protein>
    <submittedName>
        <fullName evidence="5">Sugar (Pentulose or hexulose) kinase</fullName>
    </submittedName>
</protein>
<dbReference type="Gene3D" id="3.30.420.40">
    <property type="match status" value="2"/>
</dbReference>
<organism evidence="5 6">
    <name type="scientific">Lysinibacter cavernae</name>
    <dbReference type="NCBI Taxonomy" id="1640652"/>
    <lineage>
        <taxon>Bacteria</taxon>
        <taxon>Bacillati</taxon>
        <taxon>Actinomycetota</taxon>
        <taxon>Actinomycetes</taxon>
        <taxon>Micrococcales</taxon>
        <taxon>Microbacteriaceae</taxon>
        <taxon>Lysinibacter</taxon>
    </lineage>
</organism>
<dbReference type="InterPro" id="IPR050406">
    <property type="entry name" value="FGGY_Carb_Kinase"/>
</dbReference>
<sequence>MTLTVTIGLDLGTTVSKAIARLADGETIGTANRSSTWLTTSDGHTETDANGYIELAIGLLNDVVAEAEALRGPVSVSAVGITGLAESGVLLNSSGQPIAPVVAWFDRRGETETALISKHAPAFASAFAAATGLPWDCQPSVAKLLSFRAAGIPITQGSRWLSVQEWVAFALGADQVREPSLASRTGLIDQDTGELWEPIRELAGLPARFLPPAVTAGVSAGILKHAGLPAQYADAIVTVAGHDHPVAAVGAGAVGPDAVFNSSGTADVVLRSISGEVDAATRLSLVRAGWSLGAHVLPQTSLLIGGARGGLFLRRILNLLGAQDQPERDALDLAATSVGDLPEGLLLSGTGPTGDDVQIALRDDASPAALWAAATRLTAGNLHDLLESLGPIVGRSGEIVAAGGWTRMMSVRLAKRAAMPGIRFAKDDQPGLVGAAMFARQAAEPLASFAASAPTNQHHI</sequence>
<dbReference type="InterPro" id="IPR018484">
    <property type="entry name" value="FGGY_N"/>
</dbReference>
<dbReference type="GO" id="GO:0005975">
    <property type="term" value="P:carbohydrate metabolic process"/>
    <property type="evidence" value="ECO:0007669"/>
    <property type="project" value="InterPro"/>
</dbReference>
<proteinExistence type="inferred from homology"/>
<reference evidence="5 6" key="1">
    <citation type="submission" date="2020-02" db="EMBL/GenBank/DDBJ databases">
        <title>Sequencing the genomes of 1000 actinobacteria strains.</title>
        <authorList>
            <person name="Klenk H.-P."/>
        </authorList>
    </citation>
    <scope>NUCLEOTIDE SEQUENCE [LARGE SCALE GENOMIC DNA]</scope>
    <source>
        <strain evidence="5 6">DSM 27960</strain>
    </source>
</reference>
<dbReference type="Pfam" id="PF00370">
    <property type="entry name" value="FGGY_N"/>
    <property type="match status" value="1"/>
</dbReference>
<dbReference type="AlphaFoldDB" id="A0A7X5R3Y6"/>
<evidence type="ECO:0000256" key="3">
    <source>
        <dbReference type="ARBA" id="ARBA00022777"/>
    </source>
</evidence>
<keyword evidence="3 5" id="KW-0418">Kinase</keyword>
<accession>A0A7X5R3Y6</accession>
<comment type="caution">
    <text evidence="5">The sequence shown here is derived from an EMBL/GenBank/DDBJ whole genome shotgun (WGS) entry which is preliminary data.</text>
</comment>
<feature type="domain" description="Carbohydrate kinase FGGY N-terminal" evidence="4">
    <location>
        <begin position="6"/>
        <end position="250"/>
    </location>
</feature>
<evidence type="ECO:0000313" key="5">
    <source>
        <dbReference type="EMBL" id="NIH55136.1"/>
    </source>
</evidence>
<gene>
    <name evidence="5" type="ORF">FHX76_003051</name>
</gene>
<evidence type="ECO:0000313" key="6">
    <source>
        <dbReference type="Proteomes" id="UP000541033"/>
    </source>
</evidence>
<dbReference type="SUPFAM" id="SSF53067">
    <property type="entry name" value="Actin-like ATPase domain"/>
    <property type="match status" value="1"/>
</dbReference>
<keyword evidence="2" id="KW-0808">Transferase</keyword>
<evidence type="ECO:0000259" key="4">
    <source>
        <dbReference type="Pfam" id="PF00370"/>
    </source>
</evidence>
<dbReference type="PANTHER" id="PTHR43095">
    <property type="entry name" value="SUGAR KINASE"/>
    <property type="match status" value="1"/>
</dbReference>
<comment type="similarity">
    <text evidence="1">Belongs to the FGGY kinase family.</text>
</comment>
<evidence type="ECO:0000256" key="1">
    <source>
        <dbReference type="ARBA" id="ARBA00009156"/>
    </source>
</evidence>